<dbReference type="SUPFAM" id="SSF55073">
    <property type="entry name" value="Nucleotide cyclase"/>
    <property type="match status" value="1"/>
</dbReference>
<dbReference type="Pfam" id="PF00563">
    <property type="entry name" value="EAL"/>
    <property type="match status" value="1"/>
</dbReference>
<dbReference type="InterPro" id="IPR029016">
    <property type="entry name" value="GAF-like_dom_sf"/>
</dbReference>
<name>A0AAJ1BJ77_9GAMM</name>
<dbReference type="Pfam" id="PF00990">
    <property type="entry name" value="GGDEF"/>
    <property type="match status" value="1"/>
</dbReference>
<evidence type="ECO:0000259" key="1">
    <source>
        <dbReference type="PROSITE" id="PS50883"/>
    </source>
</evidence>
<dbReference type="PANTHER" id="PTHR44757">
    <property type="entry name" value="DIGUANYLATE CYCLASE DGCP"/>
    <property type="match status" value="1"/>
</dbReference>
<dbReference type="RefSeq" id="WP_240591921.1">
    <property type="nucleotide sequence ID" value="NZ_JAKUDL010000006.1"/>
</dbReference>
<evidence type="ECO:0000259" key="2">
    <source>
        <dbReference type="PROSITE" id="PS50887"/>
    </source>
</evidence>
<feature type="domain" description="GGDEF" evidence="2">
    <location>
        <begin position="232"/>
        <end position="365"/>
    </location>
</feature>
<dbReference type="PROSITE" id="PS50883">
    <property type="entry name" value="EAL"/>
    <property type="match status" value="1"/>
</dbReference>
<dbReference type="Gene3D" id="3.20.20.450">
    <property type="entry name" value="EAL domain"/>
    <property type="match status" value="1"/>
</dbReference>
<evidence type="ECO:0000313" key="4">
    <source>
        <dbReference type="Proteomes" id="UP001297581"/>
    </source>
</evidence>
<accession>A0AAJ1BJ77</accession>
<dbReference type="Gene3D" id="3.30.70.270">
    <property type="match status" value="1"/>
</dbReference>
<dbReference type="InterPro" id="IPR035919">
    <property type="entry name" value="EAL_sf"/>
</dbReference>
<dbReference type="InterPro" id="IPR003018">
    <property type="entry name" value="GAF"/>
</dbReference>
<dbReference type="InterPro" id="IPR001633">
    <property type="entry name" value="EAL_dom"/>
</dbReference>
<dbReference type="AlphaFoldDB" id="A0AAJ1BJ77"/>
<dbReference type="Proteomes" id="UP001297581">
    <property type="component" value="Unassembled WGS sequence"/>
</dbReference>
<dbReference type="SUPFAM" id="SSF141868">
    <property type="entry name" value="EAL domain-like"/>
    <property type="match status" value="1"/>
</dbReference>
<keyword evidence="4" id="KW-1185">Reference proteome</keyword>
<dbReference type="InterPro" id="IPR052155">
    <property type="entry name" value="Biofilm_reg_signaling"/>
</dbReference>
<protein>
    <submittedName>
        <fullName evidence="3">EAL domain-containing protein</fullName>
    </submittedName>
</protein>
<reference evidence="3 4" key="1">
    <citation type="submission" date="2022-02" db="EMBL/GenBank/DDBJ databases">
        <title>The genome sequence of Shewanella sp. 3B26.</title>
        <authorList>
            <person name="Du J."/>
        </authorList>
    </citation>
    <scope>NUCLEOTIDE SEQUENCE [LARGE SCALE GENOMIC DNA]</scope>
    <source>
        <strain evidence="3 4">3B26</strain>
    </source>
</reference>
<evidence type="ECO:0000313" key="3">
    <source>
        <dbReference type="EMBL" id="MCH4295793.1"/>
    </source>
</evidence>
<gene>
    <name evidence="3" type="ORF">MJ923_15925</name>
</gene>
<dbReference type="CDD" id="cd01949">
    <property type="entry name" value="GGDEF"/>
    <property type="match status" value="1"/>
</dbReference>
<dbReference type="PROSITE" id="PS50887">
    <property type="entry name" value="GGDEF"/>
    <property type="match status" value="1"/>
</dbReference>
<dbReference type="PANTHER" id="PTHR44757:SF2">
    <property type="entry name" value="BIOFILM ARCHITECTURE MAINTENANCE PROTEIN MBAA"/>
    <property type="match status" value="1"/>
</dbReference>
<dbReference type="NCBIfam" id="TIGR00254">
    <property type="entry name" value="GGDEF"/>
    <property type="match status" value="1"/>
</dbReference>
<dbReference type="InterPro" id="IPR029787">
    <property type="entry name" value="Nucleotide_cyclase"/>
</dbReference>
<dbReference type="Gene3D" id="3.30.450.40">
    <property type="match status" value="1"/>
</dbReference>
<organism evidence="3 4">
    <name type="scientific">Shewanella zhuhaiensis</name>
    <dbReference type="NCBI Taxonomy" id="2919576"/>
    <lineage>
        <taxon>Bacteria</taxon>
        <taxon>Pseudomonadati</taxon>
        <taxon>Pseudomonadota</taxon>
        <taxon>Gammaproteobacteria</taxon>
        <taxon>Alteromonadales</taxon>
        <taxon>Shewanellaceae</taxon>
        <taxon>Shewanella</taxon>
    </lineage>
</organism>
<dbReference type="SMART" id="SM00267">
    <property type="entry name" value="GGDEF"/>
    <property type="match status" value="1"/>
</dbReference>
<sequence length="634" mass="71533">MAQIDTRTISVPASMLEGWQEIVDLVADITECPAALIMRIHAKEMEVFSTSRSSGNPYAPHARDDLGHGLYCETVIKERRPLVVPNALNDPEWDHNPDIKLGMICYCGLPIFWPDDTPFGTICILDSKERHFSDRTYSLLGRFQSAIEGHLQVLYHKAEVQALNQELEAKVRERTQSLAELSARLLKEIEQRTAAEGHLEFHRSYDALTHLPNRATLTQRLQEMLPVIKDDEQLTLIYFGLKNFKSVNDSYGYLAGDQILVSLAQRLSMKLPDDWILSRIAGAEFVLAARHDRNPDLAEQVIERILHDCSIPFSVNDNSITVKTNLGVALAPMDATDSVSLLQRASAAMSISKKEGAGVSYFGKETQKAANERLLLESHLLDALRLDELHVYFQPLMCLRQGGKIIGAEALLRWHSPELGNVGPDRFIPLAESNGQIIEIGNYVLHQALKQAARWHLLTEQPFKVAINISPLQFRERHFVEHIDDLLKLYQLPPQSLELEITEGILLQDEHHAKTSLTRLRQLGVSISLDDFGTGYSSLSYLQKYAFDTLKIDRSFVSHLEFNEQNRELTRAIIAMAHKLNLAVIAEGVENAFQEAFIRDEGCDYAQGFLYGKAVASEHFEAMLLEQNDRYIGS</sequence>
<feature type="domain" description="EAL" evidence="1">
    <location>
        <begin position="373"/>
        <end position="628"/>
    </location>
</feature>
<dbReference type="SUPFAM" id="SSF55781">
    <property type="entry name" value="GAF domain-like"/>
    <property type="match status" value="1"/>
</dbReference>
<dbReference type="SMART" id="SM00052">
    <property type="entry name" value="EAL"/>
    <property type="match status" value="1"/>
</dbReference>
<dbReference type="InterPro" id="IPR000160">
    <property type="entry name" value="GGDEF_dom"/>
</dbReference>
<dbReference type="CDD" id="cd01948">
    <property type="entry name" value="EAL"/>
    <property type="match status" value="1"/>
</dbReference>
<dbReference type="InterPro" id="IPR043128">
    <property type="entry name" value="Rev_trsase/Diguanyl_cyclase"/>
</dbReference>
<dbReference type="SMART" id="SM00065">
    <property type="entry name" value="GAF"/>
    <property type="match status" value="1"/>
</dbReference>
<proteinExistence type="predicted"/>
<comment type="caution">
    <text evidence="3">The sequence shown here is derived from an EMBL/GenBank/DDBJ whole genome shotgun (WGS) entry which is preliminary data.</text>
</comment>
<dbReference type="Pfam" id="PF01590">
    <property type="entry name" value="GAF"/>
    <property type="match status" value="1"/>
</dbReference>
<dbReference type="EMBL" id="JAKUDL010000006">
    <property type="protein sequence ID" value="MCH4295793.1"/>
    <property type="molecule type" value="Genomic_DNA"/>
</dbReference>